<feature type="compositionally biased region" description="Polar residues" evidence="1">
    <location>
        <begin position="97"/>
        <end position="119"/>
    </location>
</feature>
<feature type="compositionally biased region" description="Low complexity" evidence="1">
    <location>
        <begin position="52"/>
        <end position="72"/>
    </location>
</feature>
<evidence type="ECO:0000313" key="2">
    <source>
        <dbReference type="EMBL" id="KAJ1120115.1"/>
    </source>
</evidence>
<proteinExistence type="predicted"/>
<feature type="compositionally biased region" description="Low complexity" evidence="1">
    <location>
        <begin position="80"/>
        <end position="95"/>
    </location>
</feature>
<name>A0AAV7NYV9_PLEWA</name>
<feature type="compositionally biased region" description="Low complexity" evidence="1">
    <location>
        <begin position="1"/>
        <end position="18"/>
    </location>
</feature>
<dbReference type="EMBL" id="JANPWB010000012">
    <property type="protein sequence ID" value="KAJ1120115.1"/>
    <property type="molecule type" value="Genomic_DNA"/>
</dbReference>
<evidence type="ECO:0000313" key="3">
    <source>
        <dbReference type="Proteomes" id="UP001066276"/>
    </source>
</evidence>
<keyword evidence="3" id="KW-1185">Reference proteome</keyword>
<accession>A0AAV7NYV9</accession>
<dbReference type="Proteomes" id="UP001066276">
    <property type="component" value="Chromosome 8"/>
</dbReference>
<protein>
    <submittedName>
        <fullName evidence="2">Uncharacterized protein</fullName>
    </submittedName>
</protein>
<reference evidence="2" key="1">
    <citation type="journal article" date="2022" name="bioRxiv">
        <title>Sequencing and chromosome-scale assembly of the giantPleurodeles waltlgenome.</title>
        <authorList>
            <person name="Brown T."/>
            <person name="Elewa A."/>
            <person name="Iarovenko S."/>
            <person name="Subramanian E."/>
            <person name="Araus A.J."/>
            <person name="Petzold A."/>
            <person name="Susuki M."/>
            <person name="Suzuki K.-i.T."/>
            <person name="Hayashi T."/>
            <person name="Toyoda A."/>
            <person name="Oliveira C."/>
            <person name="Osipova E."/>
            <person name="Leigh N.D."/>
            <person name="Simon A."/>
            <person name="Yun M.H."/>
        </authorList>
    </citation>
    <scope>NUCLEOTIDE SEQUENCE</scope>
    <source>
        <strain evidence="2">20211129_DDA</strain>
        <tissue evidence="2">Liver</tissue>
    </source>
</reference>
<organism evidence="2 3">
    <name type="scientific">Pleurodeles waltl</name>
    <name type="common">Iberian ribbed newt</name>
    <dbReference type="NCBI Taxonomy" id="8319"/>
    <lineage>
        <taxon>Eukaryota</taxon>
        <taxon>Metazoa</taxon>
        <taxon>Chordata</taxon>
        <taxon>Craniata</taxon>
        <taxon>Vertebrata</taxon>
        <taxon>Euteleostomi</taxon>
        <taxon>Amphibia</taxon>
        <taxon>Batrachia</taxon>
        <taxon>Caudata</taxon>
        <taxon>Salamandroidea</taxon>
        <taxon>Salamandridae</taxon>
        <taxon>Pleurodelinae</taxon>
        <taxon>Pleurodeles</taxon>
    </lineage>
</organism>
<gene>
    <name evidence="2" type="ORF">NDU88_008290</name>
</gene>
<sequence length="184" mass="19574">MKSGPVSVRRTASASSATQCCRVRAPPRALHTPDSFRVIERYVPRPVRRGPRSAGRVPLAPRDPSADAASPLLGGRSHTASSSSAGARQQRAPAGDNTGTFQHPPQEHQLNSPLSTSPSGAPVWADALGAPGLSLAESTRVRPPFCFSLDRMRGDYGGRSDLIFPPQFAPQGEGNPLGYSRWCH</sequence>
<dbReference type="AlphaFoldDB" id="A0AAV7NYV9"/>
<feature type="region of interest" description="Disordered" evidence="1">
    <location>
        <begin position="1"/>
        <end position="123"/>
    </location>
</feature>
<evidence type="ECO:0000256" key="1">
    <source>
        <dbReference type="SAM" id="MobiDB-lite"/>
    </source>
</evidence>
<comment type="caution">
    <text evidence="2">The sequence shown here is derived from an EMBL/GenBank/DDBJ whole genome shotgun (WGS) entry which is preliminary data.</text>
</comment>